<comment type="caution">
    <text evidence="4">The sequence shown here is derived from an EMBL/GenBank/DDBJ whole genome shotgun (WGS) entry which is preliminary data.</text>
</comment>
<dbReference type="EMBL" id="JALJOS010000040">
    <property type="protein sequence ID" value="KAK9821193.1"/>
    <property type="molecule type" value="Genomic_DNA"/>
</dbReference>
<evidence type="ECO:0000259" key="3">
    <source>
        <dbReference type="PROSITE" id="PS51184"/>
    </source>
</evidence>
<name>A0AAW1QIE8_9CHLO</name>
<dbReference type="AlphaFoldDB" id="A0AAW1QIE8"/>
<feature type="compositionally biased region" description="Low complexity" evidence="1">
    <location>
        <begin position="388"/>
        <end position="401"/>
    </location>
</feature>
<dbReference type="Pfam" id="PF02373">
    <property type="entry name" value="JmjC"/>
    <property type="match status" value="1"/>
</dbReference>
<gene>
    <name evidence="4" type="ORF">WJX74_008441</name>
</gene>
<evidence type="ECO:0000313" key="5">
    <source>
        <dbReference type="Proteomes" id="UP001438707"/>
    </source>
</evidence>
<evidence type="ECO:0000313" key="4">
    <source>
        <dbReference type="EMBL" id="KAK9821193.1"/>
    </source>
</evidence>
<feature type="compositionally biased region" description="Polar residues" evidence="1">
    <location>
        <begin position="445"/>
        <end position="466"/>
    </location>
</feature>
<dbReference type="PANTHER" id="PTHR10694:SF7">
    <property type="entry name" value="[HISTONE H3]-TRIMETHYL-L-LYSINE(9) DEMETHYLASE"/>
    <property type="match status" value="1"/>
</dbReference>
<dbReference type="PROSITE" id="PS51183">
    <property type="entry name" value="JMJN"/>
    <property type="match status" value="1"/>
</dbReference>
<feature type="compositionally biased region" description="Polar residues" evidence="1">
    <location>
        <begin position="361"/>
        <end position="372"/>
    </location>
</feature>
<evidence type="ECO:0000256" key="1">
    <source>
        <dbReference type="SAM" id="MobiDB-lite"/>
    </source>
</evidence>
<dbReference type="GO" id="GO:0032454">
    <property type="term" value="F:histone H3K9 demethylase activity"/>
    <property type="evidence" value="ECO:0007669"/>
    <property type="project" value="TreeGrafter"/>
</dbReference>
<dbReference type="SMART" id="SM00545">
    <property type="entry name" value="JmjN"/>
    <property type="match status" value="1"/>
</dbReference>
<dbReference type="PROSITE" id="PS51184">
    <property type="entry name" value="JMJC"/>
    <property type="match status" value="1"/>
</dbReference>
<dbReference type="SUPFAM" id="SSF51197">
    <property type="entry name" value="Clavaminate synthase-like"/>
    <property type="match status" value="1"/>
</dbReference>
<proteinExistence type="predicted"/>
<protein>
    <submittedName>
        <fullName evidence="4">Uncharacterized protein</fullName>
    </submittedName>
</protein>
<dbReference type="InterPro" id="IPR003347">
    <property type="entry name" value="JmjC_dom"/>
</dbReference>
<dbReference type="GO" id="GO:0051864">
    <property type="term" value="F:histone H3K36 demethylase activity"/>
    <property type="evidence" value="ECO:0007669"/>
    <property type="project" value="TreeGrafter"/>
</dbReference>
<feature type="domain" description="JmjC" evidence="3">
    <location>
        <begin position="142"/>
        <end position="308"/>
    </location>
</feature>
<organism evidence="4 5">
    <name type="scientific">Apatococcus lobatus</name>
    <dbReference type="NCBI Taxonomy" id="904363"/>
    <lineage>
        <taxon>Eukaryota</taxon>
        <taxon>Viridiplantae</taxon>
        <taxon>Chlorophyta</taxon>
        <taxon>core chlorophytes</taxon>
        <taxon>Trebouxiophyceae</taxon>
        <taxon>Chlorellales</taxon>
        <taxon>Chlorellaceae</taxon>
        <taxon>Apatococcus</taxon>
    </lineage>
</organism>
<reference evidence="4 5" key="1">
    <citation type="journal article" date="2024" name="Nat. Commun.">
        <title>Phylogenomics reveals the evolutionary origins of lichenization in chlorophyte algae.</title>
        <authorList>
            <person name="Puginier C."/>
            <person name="Libourel C."/>
            <person name="Otte J."/>
            <person name="Skaloud P."/>
            <person name="Haon M."/>
            <person name="Grisel S."/>
            <person name="Petersen M."/>
            <person name="Berrin J.G."/>
            <person name="Delaux P.M."/>
            <person name="Dal Grande F."/>
            <person name="Keller J."/>
        </authorList>
    </citation>
    <scope>NUCLEOTIDE SEQUENCE [LARGE SCALE GENOMIC DNA]</scope>
    <source>
        <strain evidence="4 5">SAG 2145</strain>
    </source>
</reference>
<dbReference type="Gene3D" id="2.60.120.650">
    <property type="entry name" value="Cupin"/>
    <property type="match status" value="1"/>
</dbReference>
<dbReference type="PANTHER" id="PTHR10694">
    <property type="entry name" value="LYSINE-SPECIFIC DEMETHYLASE"/>
    <property type="match status" value="1"/>
</dbReference>
<feature type="domain" description="JmjN" evidence="2">
    <location>
        <begin position="9"/>
        <end position="51"/>
    </location>
</feature>
<dbReference type="Proteomes" id="UP001438707">
    <property type="component" value="Unassembled WGS sequence"/>
</dbReference>
<dbReference type="InterPro" id="IPR003349">
    <property type="entry name" value="JmjN"/>
</dbReference>
<feature type="compositionally biased region" description="Basic residues" evidence="1">
    <location>
        <begin position="427"/>
        <end position="439"/>
    </location>
</feature>
<sequence length="624" mass="68940">MVAQKRFDCPVFHPTLKDVSGSFEAYVERVEKRCAGAGVCKIVAPKGWQPRQAGYSDKSLANIEIPRPISQHATGIRGTYRVLLVERKAMSAIGQFKPQAIAEDNQPPSKADSDEKLERSYWQGLGIKPPLYGADVAGSLCDTDLKGWNLRCLDTLLSKTLQDKGCELPGVSTPFLYFGMWRSTFAWHTEDCDLHSVNYLHFGAPKSWYIVPPQFRTKFENALKNELQDLPRQCPEFLRHKDLMVSPKFLRDHGVEVIKVVQHPREFIINFAGAYHSGFNHGWNCAESVNFATRTWIKIGAQARPCDCNRDNVRIDMSMFLDAAHPRDRKFVRECLPAASSSNSDADSAFDEGDPQFQPDAASSDSEGVESTKQPERRQLAGRKRARSPSPSSQDSISPAPLCSRRQAPPVMAPALARPSAPDEHRPFKRPVGRPRKHPLPAVQPASSPMSAAGPQPTQTPHSISLRSHDCQQQHQSTAVQHHLSRADRLARRRQRQLAQAASMRHWRLGRKHAQAQSTLIATQRNLKAAGQAAQVDEPASAAQQSPCIGQIESVQQPSRLAPLQPDRPAAAAKPASHAIVHSPFRFASQALRSAAQLLSLRSHSLKSGPVSNGTRAKAPRTAP</sequence>
<keyword evidence="5" id="KW-1185">Reference proteome</keyword>
<evidence type="ECO:0000259" key="2">
    <source>
        <dbReference type="PROSITE" id="PS51183"/>
    </source>
</evidence>
<accession>A0AAW1QIE8</accession>
<dbReference type="GO" id="GO:0000785">
    <property type="term" value="C:chromatin"/>
    <property type="evidence" value="ECO:0007669"/>
    <property type="project" value="TreeGrafter"/>
</dbReference>
<dbReference type="GO" id="GO:0010468">
    <property type="term" value="P:regulation of gene expression"/>
    <property type="evidence" value="ECO:0007669"/>
    <property type="project" value="TreeGrafter"/>
</dbReference>
<dbReference type="SMART" id="SM00558">
    <property type="entry name" value="JmjC"/>
    <property type="match status" value="1"/>
</dbReference>
<dbReference type="GO" id="GO:0005634">
    <property type="term" value="C:nucleus"/>
    <property type="evidence" value="ECO:0007669"/>
    <property type="project" value="TreeGrafter"/>
</dbReference>
<feature type="region of interest" description="Disordered" evidence="1">
    <location>
        <begin position="340"/>
        <end position="490"/>
    </location>
</feature>
<feature type="region of interest" description="Disordered" evidence="1">
    <location>
        <begin position="602"/>
        <end position="624"/>
    </location>
</feature>